<dbReference type="Proteomes" id="UP000308197">
    <property type="component" value="Unassembled WGS sequence"/>
</dbReference>
<organism evidence="2 3">
    <name type="scientific">Polyporus arcularius HHB13444</name>
    <dbReference type="NCBI Taxonomy" id="1314778"/>
    <lineage>
        <taxon>Eukaryota</taxon>
        <taxon>Fungi</taxon>
        <taxon>Dikarya</taxon>
        <taxon>Basidiomycota</taxon>
        <taxon>Agaricomycotina</taxon>
        <taxon>Agaricomycetes</taxon>
        <taxon>Polyporales</taxon>
        <taxon>Polyporaceae</taxon>
        <taxon>Polyporus</taxon>
    </lineage>
</organism>
<feature type="region of interest" description="Disordered" evidence="1">
    <location>
        <begin position="100"/>
        <end position="155"/>
    </location>
</feature>
<evidence type="ECO:0000313" key="2">
    <source>
        <dbReference type="EMBL" id="TFK89513.1"/>
    </source>
</evidence>
<feature type="compositionally biased region" description="Polar residues" evidence="1">
    <location>
        <begin position="134"/>
        <end position="155"/>
    </location>
</feature>
<proteinExistence type="predicted"/>
<name>A0A5C3PTS4_9APHY</name>
<keyword evidence="3" id="KW-1185">Reference proteome</keyword>
<feature type="compositionally biased region" description="Polar residues" evidence="1">
    <location>
        <begin position="506"/>
        <end position="520"/>
    </location>
</feature>
<accession>A0A5C3PTS4</accession>
<feature type="region of interest" description="Disordered" evidence="1">
    <location>
        <begin position="928"/>
        <end position="964"/>
    </location>
</feature>
<feature type="region of interest" description="Disordered" evidence="1">
    <location>
        <begin position="700"/>
        <end position="725"/>
    </location>
</feature>
<feature type="compositionally biased region" description="Low complexity" evidence="1">
    <location>
        <begin position="311"/>
        <end position="320"/>
    </location>
</feature>
<dbReference type="InParanoid" id="A0A5C3PTS4"/>
<protein>
    <submittedName>
        <fullName evidence="2">Uncharacterized protein</fullName>
    </submittedName>
</protein>
<sequence>MSEPRHIVVQSVQRIFQAGDRTPNGLTVMVPATPFLPLQVEEPVFRYPAAGSYARQDGSLTPDIVRDTFDLHTPPQQAPPLTQAPRPSSLLISRTRQDVDVDGQAQPGGPGNVPAADEDDLETIAPGSADRTPPASTWGSSDTAVNSRSSSPLSFDWTSSAASVDGLGQVSQEDLAATATIMAVTESFAGPLTNPVDSLPFFHPLAAAQDASSQASTDYFRFFSPLPDIEDPPHVMHHRLPTFRNDGHEEGTFAGPSVTLNTAELDSNFILNGEPDCTPMPNDDVPNARKRLWTGSPNPEDALRARRRQRQSTQSPLQPTAAREPDGLSVAYNPWGNEGAAELREGDGVLRSNSFHPVAISTPVPQTVQNRYVLPPSPATAIFPAQTSATLHPRTSAGLLPSSGSRQAPRYDVIESAEARPVTPDESGRRMDVDAAPDDSLDDSSIKRPKQDKGKAKARGPGPERNAPQDGQAPSPDDGWCERELQEARTRSLRQTMEAREGSWGHTLTDNYRVVNTQRPSEPRAGPSGTQGQRASYLVGSATSERTLRDALPSQTMYPRRGREDEGAPSAATARPDAYELRAVSSLHSNRRQPSEYLPAPNTRAAQFIAGGLGPSSRNATRDPIQPLRRATTERAKPPPTGIDSGDEDVFDGPSRGFSQDLDDRDSLDMGMNYVLDGGIDEQSDNDPREWQLEDGELMPAALGGDNRDEEEAPTDTPEGGFPMVHRSDPEMALDGMARDWTREIWSDAPGTDVLVNVFNYQYTEDDTFNRRIEDTLRRHLERITGDTDFDVVPPEPEEGPRRRTRDLPTLWAIRGLSPRGAARALARGAWSFASLSFLTSPRAVTIPSWLFMVEGFLRSDDSKIRAAILRVLDEEEMRLWIERMVSSNPDFAGLPLDQAVREVLGSLQIETLQLGNGNYVSNVMMRSPTRDPREWRRPAAGTARNRVKASLATEEPETTRGGS</sequence>
<dbReference type="AlphaFoldDB" id="A0A5C3PTS4"/>
<dbReference type="STRING" id="1314778.A0A5C3PTS4"/>
<feature type="region of interest" description="Disordered" evidence="1">
    <location>
        <begin position="386"/>
        <end position="688"/>
    </location>
</feature>
<feature type="region of interest" description="Disordered" evidence="1">
    <location>
        <begin position="273"/>
        <end position="328"/>
    </location>
</feature>
<gene>
    <name evidence="2" type="ORF">K466DRAFT_597736</name>
</gene>
<evidence type="ECO:0000313" key="3">
    <source>
        <dbReference type="Proteomes" id="UP000308197"/>
    </source>
</evidence>
<feature type="compositionally biased region" description="Basic and acidic residues" evidence="1">
    <location>
        <begin position="444"/>
        <end position="455"/>
    </location>
</feature>
<feature type="compositionally biased region" description="Basic and acidic residues" evidence="1">
    <location>
        <begin position="480"/>
        <end position="490"/>
    </location>
</feature>
<evidence type="ECO:0000256" key="1">
    <source>
        <dbReference type="SAM" id="MobiDB-lite"/>
    </source>
</evidence>
<feature type="compositionally biased region" description="Basic and acidic residues" evidence="1">
    <location>
        <begin position="929"/>
        <end position="938"/>
    </location>
</feature>
<reference evidence="2 3" key="1">
    <citation type="journal article" date="2019" name="Nat. Ecol. Evol.">
        <title>Megaphylogeny resolves global patterns of mushroom evolution.</title>
        <authorList>
            <person name="Varga T."/>
            <person name="Krizsan K."/>
            <person name="Foldi C."/>
            <person name="Dima B."/>
            <person name="Sanchez-Garcia M."/>
            <person name="Sanchez-Ramirez S."/>
            <person name="Szollosi G.J."/>
            <person name="Szarkandi J.G."/>
            <person name="Papp V."/>
            <person name="Albert L."/>
            <person name="Andreopoulos W."/>
            <person name="Angelini C."/>
            <person name="Antonin V."/>
            <person name="Barry K.W."/>
            <person name="Bougher N.L."/>
            <person name="Buchanan P."/>
            <person name="Buyck B."/>
            <person name="Bense V."/>
            <person name="Catcheside P."/>
            <person name="Chovatia M."/>
            <person name="Cooper J."/>
            <person name="Damon W."/>
            <person name="Desjardin D."/>
            <person name="Finy P."/>
            <person name="Geml J."/>
            <person name="Haridas S."/>
            <person name="Hughes K."/>
            <person name="Justo A."/>
            <person name="Karasinski D."/>
            <person name="Kautmanova I."/>
            <person name="Kiss B."/>
            <person name="Kocsube S."/>
            <person name="Kotiranta H."/>
            <person name="LaButti K.M."/>
            <person name="Lechner B.E."/>
            <person name="Liimatainen K."/>
            <person name="Lipzen A."/>
            <person name="Lukacs Z."/>
            <person name="Mihaltcheva S."/>
            <person name="Morgado L.N."/>
            <person name="Niskanen T."/>
            <person name="Noordeloos M.E."/>
            <person name="Ohm R.A."/>
            <person name="Ortiz-Santana B."/>
            <person name="Ovrebo C."/>
            <person name="Racz N."/>
            <person name="Riley R."/>
            <person name="Savchenko A."/>
            <person name="Shiryaev A."/>
            <person name="Soop K."/>
            <person name="Spirin V."/>
            <person name="Szebenyi C."/>
            <person name="Tomsovsky M."/>
            <person name="Tulloss R.E."/>
            <person name="Uehling J."/>
            <person name="Grigoriev I.V."/>
            <person name="Vagvolgyi C."/>
            <person name="Papp T."/>
            <person name="Martin F.M."/>
            <person name="Miettinen O."/>
            <person name="Hibbett D.S."/>
            <person name="Nagy L.G."/>
        </authorList>
    </citation>
    <scope>NUCLEOTIDE SEQUENCE [LARGE SCALE GENOMIC DNA]</scope>
    <source>
        <strain evidence="2 3">HHB13444</strain>
    </source>
</reference>
<dbReference type="EMBL" id="ML211074">
    <property type="protein sequence ID" value="TFK89513.1"/>
    <property type="molecule type" value="Genomic_DNA"/>
</dbReference>